<comment type="caution">
    <text evidence="3">The sequence shown here is derived from an EMBL/GenBank/DDBJ whole genome shotgun (WGS) entry which is preliminary data.</text>
</comment>
<evidence type="ECO:0000313" key="3">
    <source>
        <dbReference type="EMBL" id="MDO6124904.1"/>
    </source>
</evidence>
<dbReference type="EMBL" id="WHSC02000017">
    <property type="protein sequence ID" value="MDO6124904.1"/>
    <property type="molecule type" value="Genomic_DNA"/>
</dbReference>
<gene>
    <name evidence="3" type="ORF">GB928_027350</name>
</gene>
<evidence type="ECO:0008006" key="5">
    <source>
        <dbReference type="Google" id="ProtNLM"/>
    </source>
</evidence>
<keyword evidence="2" id="KW-0472">Membrane</keyword>
<sequence>MVKVLRDNGLTIVLITSTMATLAGMLMTGVSVFNDELAQHHQPAVSLAAYLTSGHFQSALFENWESEFLQMSAYVVLTAFLFQRGSAESKDPDGGAEQDKDPASHADALEAPLPTQLGGLAASLYAYSLGIVLFILFLMSFVLHLRHSAAAEAIEALSHGEPAPTIWQHAGSAGFWFESFQNWQSEFLSTAILVILSIFLRFRGSPESRPVAAPHSKTGGLTVSAHAQRRSKT</sequence>
<feature type="transmembrane region" description="Helical" evidence="2">
    <location>
        <begin position="124"/>
        <end position="143"/>
    </location>
</feature>
<reference evidence="3" key="1">
    <citation type="submission" date="2022-04" db="EMBL/GenBank/DDBJ databases">
        <title>Shinella lacus sp. nov., a novel member of the genus Shinella from water.</title>
        <authorList>
            <person name="Deng Y."/>
        </authorList>
    </citation>
    <scope>NUCLEOTIDE SEQUENCE</scope>
    <source>
        <strain evidence="3">JCM 31239</strain>
    </source>
</reference>
<proteinExistence type="predicted"/>
<protein>
    <recommendedName>
        <fullName evidence="5">Transmembrane protein</fullName>
    </recommendedName>
</protein>
<dbReference type="Pfam" id="PF20554">
    <property type="entry name" value="DUF6766"/>
    <property type="match status" value="1"/>
</dbReference>
<feature type="transmembrane region" description="Helical" evidence="2">
    <location>
        <begin position="12"/>
        <end position="33"/>
    </location>
</feature>
<dbReference type="InterPro" id="IPR046657">
    <property type="entry name" value="DUF6766"/>
</dbReference>
<organism evidence="3 4">
    <name type="scientific">Shinella curvata</name>
    <dbReference type="NCBI Taxonomy" id="1817964"/>
    <lineage>
        <taxon>Bacteria</taxon>
        <taxon>Pseudomonadati</taxon>
        <taxon>Pseudomonadota</taxon>
        <taxon>Alphaproteobacteria</taxon>
        <taxon>Hyphomicrobiales</taxon>
        <taxon>Rhizobiaceae</taxon>
        <taxon>Shinella</taxon>
    </lineage>
</organism>
<keyword evidence="2" id="KW-0812">Transmembrane</keyword>
<keyword evidence="2" id="KW-1133">Transmembrane helix</keyword>
<dbReference type="Proteomes" id="UP001177080">
    <property type="component" value="Unassembled WGS sequence"/>
</dbReference>
<keyword evidence="4" id="KW-1185">Reference proteome</keyword>
<feature type="region of interest" description="Disordered" evidence="1">
    <location>
        <begin position="209"/>
        <end position="233"/>
    </location>
</feature>
<evidence type="ECO:0000313" key="4">
    <source>
        <dbReference type="Proteomes" id="UP001177080"/>
    </source>
</evidence>
<evidence type="ECO:0000256" key="2">
    <source>
        <dbReference type="SAM" id="Phobius"/>
    </source>
</evidence>
<accession>A0ABT8XMD8</accession>
<evidence type="ECO:0000256" key="1">
    <source>
        <dbReference type="SAM" id="MobiDB-lite"/>
    </source>
</evidence>
<dbReference type="RefSeq" id="WP_244763714.1">
    <property type="nucleotide sequence ID" value="NZ_JALJCJ010000008.1"/>
</dbReference>
<name>A0ABT8XMD8_9HYPH</name>